<accession>A0A4V6S789</accession>
<comment type="caution">
    <text evidence="2">The sequence shown here is derived from an EMBL/GenBank/DDBJ whole genome shotgun (WGS) entry which is preliminary data.</text>
</comment>
<evidence type="ECO:0000313" key="2">
    <source>
        <dbReference type="EMBL" id="THJ33982.1"/>
    </source>
</evidence>
<evidence type="ECO:0000313" key="3">
    <source>
        <dbReference type="Proteomes" id="UP000306236"/>
    </source>
</evidence>
<reference evidence="2 3" key="1">
    <citation type="submission" date="2019-04" db="EMBL/GenBank/DDBJ databases">
        <title>Lampropedia sp YIM MLB12 draf genome.</title>
        <authorList>
            <person name="Wang Y.-X."/>
        </authorList>
    </citation>
    <scope>NUCLEOTIDE SEQUENCE [LARGE SCALE GENOMIC DNA]</scope>
    <source>
        <strain evidence="2 3">YIM MLB12</strain>
    </source>
</reference>
<keyword evidence="3" id="KW-1185">Reference proteome</keyword>
<proteinExistence type="predicted"/>
<dbReference type="Proteomes" id="UP000306236">
    <property type="component" value="Unassembled WGS sequence"/>
</dbReference>
<dbReference type="Pfam" id="PF13590">
    <property type="entry name" value="DUF4136"/>
    <property type="match status" value="1"/>
</dbReference>
<sequence>MAIGQFSVGRWLARCIGLGLCAMALVLAGCSSTRVIDNDVRSYSSLKAMPAPPTYRLERLPSQQVDSPFRDMIERLATSALADVGMQRDDRNGTLRLELNAYANAYMPNWPHYSSWNMGFGYGPWGWAPGFGYGGSWRDMPPTMYVRDVRIVFRNAEGTPVFESTARYDDIWSNDEQIFRSLLQSALEGFPTPPQGERRIRHEIIP</sequence>
<protein>
    <submittedName>
        <fullName evidence="2">DUF4136 domain-containing protein</fullName>
    </submittedName>
</protein>
<dbReference type="InterPro" id="IPR025411">
    <property type="entry name" value="DUF4136"/>
</dbReference>
<dbReference type="OrthoDB" id="8687009at2"/>
<dbReference type="AlphaFoldDB" id="A0A4V6S789"/>
<evidence type="ECO:0000259" key="1">
    <source>
        <dbReference type="Pfam" id="PF13590"/>
    </source>
</evidence>
<dbReference type="EMBL" id="SSWX01000008">
    <property type="protein sequence ID" value="THJ33982.1"/>
    <property type="molecule type" value="Genomic_DNA"/>
</dbReference>
<name>A0A4V6S789_9BURK</name>
<organism evidence="2 3">
    <name type="scientific">Lampropedia aestuarii</name>
    <dbReference type="NCBI Taxonomy" id="2562762"/>
    <lineage>
        <taxon>Bacteria</taxon>
        <taxon>Pseudomonadati</taxon>
        <taxon>Pseudomonadota</taxon>
        <taxon>Betaproteobacteria</taxon>
        <taxon>Burkholderiales</taxon>
        <taxon>Comamonadaceae</taxon>
        <taxon>Lampropedia</taxon>
    </lineage>
</organism>
<dbReference type="RefSeq" id="WP_136406091.1">
    <property type="nucleotide sequence ID" value="NZ_SSWX01000008.1"/>
</dbReference>
<gene>
    <name evidence="2" type="ORF">E8K88_07750</name>
</gene>
<feature type="domain" description="DUF4136" evidence="1">
    <location>
        <begin position="48"/>
        <end position="191"/>
    </location>
</feature>